<evidence type="ECO:0000256" key="9">
    <source>
        <dbReference type="ARBA" id="ARBA00070870"/>
    </source>
</evidence>
<dbReference type="Pfam" id="PF01974">
    <property type="entry name" value="tRNA_int_endo"/>
    <property type="match status" value="1"/>
</dbReference>
<comment type="similarity">
    <text evidence="2 10">Belongs to the tRNA-intron endonuclease family.</text>
</comment>
<dbReference type="AlphaFoldDB" id="A0A9C6U1U4"/>
<accession>A0A9C6U1U4</accession>
<dbReference type="InterPro" id="IPR006676">
    <property type="entry name" value="tRNA_splic"/>
</dbReference>
<dbReference type="Proteomes" id="UP000504606">
    <property type="component" value="Unplaced"/>
</dbReference>
<comment type="subunit">
    <text evidence="8">tRNA splicing endonuclease is a heterotetramer composed of TSEN2, TSEN15, TSEN34/LENG5 and TSEN54. tRNA splicing endonuclease complex also contains proteins of the pre-mRNA 3'-end processing machinery such as CLP1, CPSF1, CPSF4 and CSTF2.</text>
</comment>
<dbReference type="PANTHER" id="PTHR13070">
    <property type="entry name" value="TRNA-SPLICING ENDONUCLEASE SUBUNIT SEN34-RELATED"/>
    <property type="match status" value="1"/>
</dbReference>
<dbReference type="GO" id="GO:0003676">
    <property type="term" value="F:nucleic acid binding"/>
    <property type="evidence" value="ECO:0007669"/>
    <property type="project" value="InterPro"/>
</dbReference>
<dbReference type="InterPro" id="IPR059049">
    <property type="entry name" value="TSEN34_N"/>
</dbReference>
<evidence type="ECO:0000313" key="17">
    <source>
        <dbReference type="RefSeq" id="XP_052122092.1"/>
    </source>
</evidence>
<dbReference type="GO" id="GO:0006397">
    <property type="term" value="P:mRNA processing"/>
    <property type="evidence" value="ECO:0007669"/>
    <property type="project" value="UniProtKB-KW"/>
</dbReference>
<dbReference type="PIRSF" id="PIRSF017250">
    <property type="entry name" value="tRNA_splic_SEN34"/>
    <property type="match status" value="1"/>
</dbReference>
<evidence type="ECO:0000256" key="13">
    <source>
        <dbReference type="SAM" id="Phobius"/>
    </source>
</evidence>
<proteinExistence type="inferred from homology"/>
<dbReference type="SUPFAM" id="SSF53032">
    <property type="entry name" value="tRNA-intron endonuclease catalytic domain-like"/>
    <property type="match status" value="1"/>
</dbReference>
<feature type="active site" evidence="11">
    <location>
        <position position="291"/>
    </location>
</feature>
<evidence type="ECO:0000256" key="4">
    <source>
        <dbReference type="ARBA" id="ARBA00022664"/>
    </source>
</evidence>
<keyword evidence="13" id="KW-1133">Transmembrane helix</keyword>
<dbReference type="FunFam" id="3.40.1350.10:FF:000002">
    <property type="entry name" value="tRNA-splicing endonuclease subunit Sen34"/>
    <property type="match status" value="1"/>
</dbReference>
<evidence type="ECO:0000256" key="6">
    <source>
        <dbReference type="ARBA" id="ARBA00023239"/>
    </source>
</evidence>
<comment type="function">
    <text evidence="10">Constitutes one of the two catalytic subunit of the tRNA-splicing endonuclease complex, a complex responsible for identification and cleavage of the splice sites in pre-tRNA. It cleaves pre-tRNA at the 5'- and 3'-splice sites to release the intron. The products are an intron and two tRNA half-molecules bearing 2',3'-cyclic phosphate and 5'-OH termini. There are no conserved sequences at the splice sites, but the intron is invariably located at the same site in the gene, placing the splice sites an invariant distance from the constant structural features of the tRNA body.</text>
</comment>
<dbReference type="GO" id="GO:0000214">
    <property type="term" value="C:tRNA-intron endonuclease complex"/>
    <property type="evidence" value="ECO:0007669"/>
    <property type="project" value="UniProtKB-UniRule"/>
</dbReference>
<evidence type="ECO:0000256" key="11">
    <source>
        <dbReference type="PIRSR" id="PIRSR017250-50"/>
    </source>
</evidence>
<evidence type="ECO:0000313" key="16">
    <source>
        <dbReference type="Proteomes" id="UP000504606"/>
    </source>
</evidence>
<dbReference type="InterPro" id="IPR011856">
    <property type="entry name" value="tRNA_endonuc-like_dom_sf"/>
</dbReference>
<feature type="transmembrane region" description="Helical" evidence="13">
    <location>
        <begin position="12"/>
        <end position="30"/>
    </location>
</feature>
<evidence type="ECO:0000256" key="12">
    <source>
        <dbReference type="SAM" id="MobiDB-lite"/>
    </source>
</evidence>
<feature type="domain" description="TSEN34 N-terminal" evidence="15">
    <location>
        <begin position="20"/>
        <end position="79"/>
    </location>
</feature>
<dbReference type="GO" id="GO:0000379">
    <property type="term" value="P:tRNA-type intron splice site recognition and cleavage"/>
    <property type="evidence" value="ECO:0007669"/>
    <property type="project" value="UniProtKB-UniRule"/>
</dbReference>
<feature type="active site" evidence="11">
    <location>
        <position position="260"/>
    </location>
</feature>
<keyword evidence="13" id="KW-0472">Membrane</keyword>
<reference evidence="17" key="1">
    <citation type="submission" date="2025-08" db="UniProtKB">
        <authorList>
            <consortium name="RefSeq"/>
        </authorList>
    </citation>
    <scope>IDENTIFICATION</scope>
    <source>
        <tissue evidence="17">Whole organism</tissue>
    </source>
</reference>
<keyword evidence="7" id="KW-0539">Nucleus</keyword>
<feature type="active site" evidence="11">
    <location>
        <position position="252"/>
    </location>
</feature>
<keyword evidence="17" id="KW-0255">Endonuclease</keyword>
<evidence type="ECO:0000256" key="7">
    <source>
        <dbReference type="ARBA" id="ARBA00023242"/>
    </source>
</evidence>
<evidence type="ECO:0000259" key="14">
    <source>
        <dbReference type="Pfam" id="PF01974"/>
    </source>
</evidence>
<evidence type="ECO:0000259" key="15">
    <source>
        <dbReference type="Pfam" id="PF26577"/>
    </source>
</evidence>
<dbReference type="NCBIfam" id="TIGR00324">
    <property type="entry name" value="endA"/>
    <property type="match status" value="1"/>
</dbReference>
<evidence type="ECO:0000256" key="8">
    <source>
        <dbReference type="ARBA" id="ARBA00064779"/>
    </source>
</evidence>
<comment type="subcellular location">
    <subcellularLocation>
        <location evidence="1">Nucleus</location>
        <location evidence="1">Nucleolus</location>
    </subcellularLocation>
</comment>
<name>A0A9C6U1U4_FRAOC</name>
<gene>
    <name evidence="17" type="primary">LOC113212482</name>
</gene>
<feature type="region of interest" description="Disordered" evidence="12">
    <location>
        <begin position="137"/>
        <end position="157"/>
    </location>
</feature>
<evidence type="ECO:0000256" key="10">
    <source>
        <dbReference type="PIRNR" id="PIRNR017250"/>
    </source>
</evidence>
<evidence type="ECO:0000256" key="3">
    <source>
        <dbReference type="ARBA" id="ARBA00012573"/>
    </source>
</evidence>
<organism evidence="16 17">
    <name type="scientific">Frankliniella occidentalis</name>
    <name type="common">Western flower thrips</name>
    <name type="synonym">Euthrips occidentalis</name>
    <dbReference type="NCBI Taxonomy" id="133901"/>
    <lineage>
        <taxon>Eukaryota</taxon>
        <taxon>Metazoa</taxon>
        <taxon>Ecdysozoa</taxon>
        <taxon>Arthropoda</taxon>
        <taxon>Hexapoda</taxon>
        <taxon>Insecta</taxon>
        <taxon>Pterygota</taxon>
        <taxon>Neoptera</taxon>
        <taxon>Paraneoptera</taxon>
        <taxon>Thysanoptera</taxon>
        <taxon>Terebrantia</taxon>
        <taxon>Thripoidea</taxon>
        <taxon>Thripidae</taxon>
        <taxon>Frankliniella</taxon>
    </lineage>
</organism>
<dbReference type="OrthoDB" id="48041at2759"/>
<dbReference type="InterPro" id="IPR006677">
    <property type="entry name" value="tRNA_intron_Endonuc_cat-like"/>
</dbReference>
<keyword evidence="17" id="KW-0540">Nuclease</keyword>
<protein>
    <recommendedName>
        <fullName evidence="9 10">tRNA-splicing endonuclease subunit Sen34</fullName>
        <ecNumber evidence="3 10">4.6.1.16</ecNumber>
    </recommendedName>
</protein>
<dbReference type="RefSeq" id="XP_052122092.1">
    <property type="nucleotide sequence ID" value="XM_052266132.1"/>
</dbReference>
<dbReference type="GO" id="GO:0005730">
    <property type="term" value="C:nucleolus"/>
    <property type="evidence" value="ECO:0007669"/>
    <property type="project" value="UniProtKB-SubCell"/>
</dbReference>
<evidence type="ECO:0000256" key="1">
    <source>
        <dbReference type="ARBA" id="ARBA00004604"/>
    </source>
</evidence>
<keyword evidence="13" id="KW-0812">Transmembrane</keyword>
<evidence type="ECO:0000256" key="5">
    <source>
        <dbReference type="ARBA" id="ARBA00022694"/>
    </source>
</evidence>
<dbReference type="PANTHER" id="PTHR13070:SF0">
    <property type="entry name" value="TRNA-SPLICING ENDONUCLEASE SUBUNIT SEN34"/>
    <property type="match status" value="1"/>
</dbReference>
<dbReference type="Pfam" id="PF26577">
    <property type="entry name" value="TSEN34_N"/>
    <property type="match status" value="1"/>
</dbReference>
<evidence type="ECO:0000256" key="2">
    <source>
        <dbReference type="ARBA" id="ARBA00008078"/>
    </source>
</evidence>
<keyword evidence="5 10" id="KW-0819">tRNA processing</keyword>
<dbReference type="GO" id="GO:0000213">
    <property type="term" value="F:tRNA-intron lyase activity"/>
    <property type="evidence" value="ECO:0007669"/>
    <property type="project" value="UniProtKB-UniRule"/>
</dbReference>
<keyword evidence="17" id="KW-0378">Hydrolase</keyword>
<dbReference type="CTD" id="79042"/>
<dbReference type="InterPro" id="IPR036167">
    <property type="entry name" value="tRNA_intron_Endo_cat-like_sf"/>
</dbReference>
<dbReference type="EC" id="4.6.1.16" evidence="3 10"/>
<feature type="domain" description="tRNA intron endonuclease catalytic" evidence="14">
    <location>
        <begin position="224"/>
        <end position="302"/>
    </location>
</feature>
<keyword evidence="4" id="KW-0507">mRNA processing</keyword>
<dbReference type="Gene3D" id="3.40.1350.10">
    <property type="match status" value="1"/>
</dbReference>
<keyword evidence="6 10" id="KW-0456">Lyase</keyword>
<dbReference type="CDD" id="cd22363">
    <property type="entry name" value="tRNA-intron_lyase_C"/>
    <property type="match status" value="1"/>
</dbReference>
<sequence length="321" mass="36487">MITVQISKDGKPLIWSAEVTVFLYVFVEWIRLREEYRIVGGLIGVLPNLPNQEVLNGLPMSLLPEETTLLLEKNIICLKTFPSLSRCPGEGVVKAFKHHCRSVQVEQADQMKEERKSALLGLVDKIVEGRRRKRLGLDTKKKRKKGKSAENTDNDAEEKEKIVELLKPIEEIERKTVLDEELAKIPPLSRENTLVQTFTTYPWLSPEDACPVNWTFPSNEEERTRYLTFKDLWTKGFYITTGHKFGGDFLVYPGDPVKFHSHFIVVCVSYTNSMSVHQLISYGRLGSSVRKTVVLASLPQDSSEVKFQSIKWAGSSAVPFS</sequence>
<dbReference type="GeneID" id="113212482"/>
<dbReference type="InterPro" id="IPR016690">
    <property type="entry name" value="TSEN34"/>
</dbReference>
<keyword evidence="16" id="KW-1185">Reference proteome</keyword>